<proteinExistence type="predicted"/>
<sequence>MKNPQEALQVLQGVPAKQRTPKINMALAKMFQEQGMERSAIATYKEVLRECPLTLEAAEGLSSLGVKGIEVNSIIMSCNWNLQNFDWLNAWIKAHAHINCKEYSQAVTTLRSLDNVNCSRDNHNLLVTMGECYYLSGNYKNSLLCLRRARLIEPDSIKGLDIYAANLHQAHHVAELEKLISFISSSNECSSETYTAMAYALLSLHKLNRANTIANQVIRMSPDYVEAYILRGNILIEQKKFQDALHHFRQALQLKQQVMSHQDEKIEHYSLIYLEDDHISPPTTPCGPTKGGDLMFRPHVYSNNPNAPTSPWEAGYFKLKGGVVYMFTDNNQRLPKRAIPLKGGLCQGCRRIPNSHRPHTFEILLKPNKAYQFAAPNEYVASEWLQSFVQSASGLFD</sequence>
<organism evidence="1 2">
    <name type="scientific">Eretmocerus hayati</name>
    <dbReference type="NCBI Taxonomy" id="131215"/>
    <lineage>
        <taxon>Eukaryota</taxon>
        <taxon>Metazoa</taxon>
        <taxon>Ecdysozoa</taxon>
        <taxon>Arthropoda</taxon>
        <taxon>Hexapoda</taxon>
        <taxon>Insecta</taxon>
        <taxon>Pterygota</taxon>
        <taxon>Neoptera</taxon>
        <taxon>Endopterygota</taxon>
        <taxon>Hymenoptera</taxon>
        <taxon>Apocrita</taxon>
        <taxon>Proctotrupomorpha</taxon>
        <taxon>Chalcidoidea</taxon>
        <taxon>Aphelinidae</taxon>
        <taxon>Aphelininae</taxon>
        <taxon>Eretmocerus</taxon>
    </lineage>
</organism>
<protein>
    <submittedName>
        <fullName evidence="1">Uncharacterized protein</fullName>
    </submittedName>
</protein>
<comment type="caution">
    <text evidence="1">The sequence shown here is derived from an EMBL/GenBank/DDBJ whole genome shotgun (WGS) entry which is preliminary data.</text>
</comment>
<dbReference type="Proteomes" id="UP001239111">
    <property type="component" value="Chromosome 2"/>
</dbReference>
<evidence type="ECO:0000313" key="2">
    <source>
        <dbReference type="Proteomes" id="UP001239111"/>
    </source>
</evidence>
<keyword evidence="2" id="KW-1185">Reference proteome</keyword>
<name>A0ACC2P3X9_9HYME</name>
<accession>A0ACC2P3X9</accession>
<gene>
    <name evidence="1" type="ORF">QAD02_013884</name>
</gene>
<dbReference type="EMBL" id="CM056742">
    <property type="protein sequence ID" value="KAJ8678097.1"/>
    <property type="molecule type" value="Genomic_DNA"/>
</dbReference>
<reference evidence="1" key="1">
    <citation type="submission" date="2023-04" db="EMBL/GenBank/DDBJ databases">
        <title>A chromosome-level genome assembly of the parasitoid wasp Eretmocerus hayati.</title>
        <authorList>
            <person name="Zhong Y."/>
            <person name="Liu S."/>
            <person name="Liu Y."/>
        </authorList>
    </citation>
    <scope>NUCLEOTIDE SEQUENCE</scope>
    <source>
        <strain evidence="1">ZJU_SS_LIU_2023</strain>
    </source>
</reference>
<evidence type="ECO:0000313" key="1">
    <source>
        <dbReference type="EMBL" id="KAJ8678097.1"/>
    </source>
</evidence>